<dbReference type="PROSITE" id="PS00092">
    <property type="entry name" value="N6_MTASE"/>
    <property type="match status" value="1"/>
</dbReference>
<keyword evidence="8" id="KW-1185">Reference proteome</keyword>
<reference evidence="7 8" key="1">
    <citation type="submission" date="2020-04" db="EMBL/GenBank/DDBJ databases">
        <title>Genome sequencing of novel species.</title>
        <authorList>
            <person name="Heo J."/>
            <person name="Kim S.-J."/>
            <person name="Kim J.-S."/>
            <person name="Hong S.-B."/>
            <person name="Kwon S.-W."/>
        </authorList>
    </citation>
    <scope>NUCLEOTIDE SEQUENCE [LARGE SCALE GENOMIC DNA]</scope>
    <source>
        <strain evidence="7 8">MFER-1</strain>
    </source>
</reference>
<keyword evidence="4" id="KW-0680">Restriction system</keyword>
<protein>
    <recommendedName>
        <fullName evidence="5">Methyltransferase</fullName>
        <ecNumber evidence="5">2.1.1.-</ecNumber>
    </recommendedName>
</protein>
<organism evidence="7 8">
    <name type="scientific">Cohnella herbarum</name>
    <dbReference type="NCBI Taxonomy" id="2728023"/>
    <lineage>
        <taxon>Bacteria</taxon>
        <taxon>Bacillati</taxon>
        <taxon>Bacillota</taxon>
        <taxon>Bacilli</taxon>
        <taxon>Bacillales</taxon>
        <taxon>Paenibacillaceae</taxon>
        <taxon>Cohnella</taxon>
    </lineage>
</organism>
<dbReference type="Pfam" id="PF01555">
    <property type="entry name" value="N6_N4_Mtase"/>
    <property type="match status" value="1"/>
</dbReference>
<dbReference type="InterPro" id="IPR002941">
    <property type="entry name" value="DNA_methylase_N4/N6"/>
</dbReference>
<dbReference type="EC" id="2.1.1.-" evidence="5"/>
<dbReference type="PANTHER" id="PTHR13370:SF3">
    <property type="entry name" value="TRNA (GUANINE(10)-N2)-METHYLTRANSFERASE HOMOLOG"/>
    <property type="match status" value="1"/>
</dbReference>
<evidence type="ECO:0000256" key="5">
    <source>
        <dbReference type="RuleBase" id="RU362026"/>
    </source>
</evidence>
<dbReference type="GO" id="GO:0009307">
    <property type="term" value="P:DNA restriction-modification system"/>
    <property type="evidence" value="ECO:0007669"/>
    <property type="project" value="UniProtKB-KW"/>
</dbReference>
<dbReference type="REBASE" id="385183">
    <property type="entry name" value="M.CspMFER1I"/>
</dbReference>
<dbReference type="GO" id="GO:0008170">
    <property type="term" value="F:N-methyltransferase activity"/>
    <property type="evidence" value="ECO:0007669"/>
    <property type="project" value="InterPro"/>
</dbReference>
<evidence type="ECO:0000313" key="7">
    <source>
        <dbReference type="EMBL" id="QJD86540.1"/>
    </source>
</evidence>
<evidence type="ECO:0000259" key="6">
    <source>
        <dbReference type="Pfam" id="PF01555"/>
    </source>
</evidence>
<evidence type="ECO:0000256" key="4">
    <source>
        <dbReference type="ARBA" id="ARBA00022747"/>
    </source>
</evidence>
<dbReference type="SUPFAM" id="SSF53335">
    <property type="entry name" value="S-adenosyl-L-methionine-dependent methyltransferases"/>
    <property type="match status" value="1"/>
</dbReference>
<dbReference type="KEGG" id="cheb:HH215_27465"/>
<dbReference type="Proteomes" id="UP000502248">
    <property type="component" value="Chromosome"/>
</dbReference>
<dbReference type="InterPro" id="IPR001091">
    <property type="entry name" value="RM_Methyltransferase"/>
</dbReference>
<dbReference type="GO" id="GO:0003677">
    <property type="term" value="F:DNA binding"/>
    <property type="evidence" value="ECO:0007669"/>
    <property type="project" value="InterPro"/>
</dbReference>
<feature type="domain" description="DNA methylase N-4/N-6" evidence="6">
    <location>
        <begin position="64"/>
        <end position="287"/>
    </location>
</feature>
<evidence type="ECO:0000256" key="3">
    <source>
        <dbReference type="ARBA" id="ARBA00022679"/>
    </source>
</evidence>
<evidence type="ECO:0000256" key="2">
    <source>
        <dbReference type="ARBA" id="ARBA00022603"/>
    </source>
</evidence>
<gene>
    <name evidence="7" type="ORF">HH215_27465</name>
</gene>
<dbReference type="PANTHER" id="PTHR13370">
    <property type="entry name" value="RNA METHYLASE-RELATED"/>
    <property type="match status" value="1"/>
</dbReference>
<dbReference type="InterPro" id="IPR029063">
    <property type="entry name" value="SAM-dependent_MTases_sf"/>
</dbReference>
<keyword evidence="2 7" id="KW-0489">Methyltransferase</keyword>
<name>A0A7Z2ZP57_9BACL</name>
<proteinExistence type="inferred from homology"/>
<dbReference type="EMBL" id="CP051680">
    <property type="protein sequence ID" value="QJD86540.1"/>
    <property type="molecule type" value="Genomic_DNA"/>
</dbReference>
<keyword evidence="3 7" id="KW-0808">Transferase</keyword>
<dbReference type="InterPro" id="IPR002052">
    <property type="entry name" value="DNA_methylase_N6_adenine_CS"/>
</dbReference>
<accession>A0A7Z2ZP57</accession>
<dbReference type="Gene3D" id="3.40.50.150">
    <property type="entry name" value="Vaccinia Virus protein VP39"/>
    <property type="match status" value="1"/>
</dbReference>
<comment type="similarity">
    <text evidence="1 5">Belongs to the N(4)/N(6)-methyltransferase family.</text>
</comment>
<dbReference type="GO" id="GO:0005737">
    <property type="term" value="C:cytoplasm"/>
    <property type="evidence" value="ECO:0007669"/>
    <property type="project" value="TreeGrafter"/>
</dbReference>
<dbReference type="AlphaFoldDB" id="A0A7Z2ZP57"/>
<evidence type="ECO:0000256" key="1">
    <source>
        <dbReference type="ARBA" id="ARBA00006594"/>
    </source>
</evidence>
<dbReference type="PRINTS" id="PR00508">
    <property type="entry name" value="S21N4MTFRASE"/>
</dbReference>
<dbReference type="GO" id="GO:0032259">
    <property type="term" value="P:methylation"/>
    <property type="evidence" value="ECO:0007669"/>
    <property type="project" value="UniProtKB-KW"/>
</dbReference>
<sequence length="330" mass="38372">MKVSDNDKQRAGRNRTITLNDSEKIKYGARLTRLTAKAAPEEIINRTIHQNLFEALDYLPDAFVDLLFVDPPYNLTKSFNGKTFNQMNQRQYTEWLDEWFSRIVRILKPHATVYICGDWRSSHSIFEVASKYLNVINRITWEREKGRGALSNWKNASEDIWHCTKSSDYKFYVERVKVKRKVIAPYRTEEGAPKDWEDDSDGKFRLTHPSNLWTDLTVPFWSMPENTDHPTQKPEKLLAKIILASSDENDVVFDPFSGAGTTSVVAKKLNRRYVGIEIDETYCCLTEKRLETAEQDPSIQGYSEGVFWERNTLREQGKSAKPDRQVDTRN</sequence>
<evidence type="ECO:0000313" key="8">
    <source>
        <dbReference type="Proteomes" id="UP000502248"/>
    </source>
</evidence>